<evidence type="ECO:0000313" key="3">
    <source>
        <dbReference type="Proteomes" id="UP000266272"/>
    </source>
</evidence>
<feature type="region of interest" description="Disordered" evidence="1">
    <location>
        <begin position="318"/>
        <end position="346"/>
    </location>
</feature>
<feature type="region of interest" description="Disordered" evidence="1">
    <location>
        <begin position="266"/>
        <end position="295"/>
    </location>
</feature>
<feature type="region of interest" description="Disordered" evidence="1">
    <location>
        <begin position="574"/>
        <end position="599"/>
    </location>
</feature>
<evidence type="ECO:0000313" key="2">
    <source>
        <dbReference type="EMBL" id="RFU72804.1"/>
    </source>
</evidence>
<dbReference type="Proteomes" id="UP000266272">
    <property type="component" value="Unassembled WGS sequence"/>
</dbReference>
<feature type="region of interest" description="Disordered" evidence="1">
    <location>
        <begin position="51"/>
        <end position="75"/>
    </location>
</feature>
<keyword evidence="3" id="KW-1185">Reference proteome</keyword>
<feature type="region of interest" description="Disordered" evidence="1">
    <location>
        <begin position="618"/>
        <end position="648"/>
    </location>
</feature>
<feature type="compositionally biased region" description="Basic and acidic residues" evidence="1">
    <location>
        <begin position="330"/>
        <end position="346"/>
    </location>
</feature>
<feature type="region of interest" description="Disordered" evidence="1">
    <location>
        <begin position="366"/>
        <end position="404"/>
    </location>
</feature>
<feature type="compositionally biased region" description="Basic and acidic residues" evidence="1">
    <location>
        <begin position="378"/>
        <end position="387"/>
    </location>
</feature>
<sequence>MAILSSGGRYKRTNHPTLTAKEAGLKNEARVRVLGAPYDYQRLKKLNAQQALENPDWRTRPSDGNSSTVEDEEQSNIRGLIAVGRQWIGMDASPAAPSDVENKQEVDLQQTIDPPQDGAENRGPRRHQHDIFSLSSEIEPKIIKTLEEERPMQYEVVKQICLSSSREHPLSLFEVVPLGSVPSYLSQSVVDIRPLRGDLMQRKHGISGNGHDEQLTAALRAAETTPHKVRARVNQRSHQEEPQKRYAIADELRMRKGFFDSLEMPATQRSRAEIRTVEHRTSSTQTTHPGNDEGSIMTAEAERDEAFQKFLKRLLQKNGGFQGRKKQGRVRVDSGSEDGSREEEKKVAVEASVLRYRTQVSDQRKENISELCSNPNERGLDKFHSKGDTNGSADSDGFPRESTKFKNLNPKAREFLSFVSHQSSNSGEGNMAPFRTFAAEPFADKDGQTNMMSLAGHALPNVSSLQPPPPYGLMPLEAAAGTTDPLMLNSLMTGRLVPVSTGQFGGQLPASALSMPPLPSLLPPMIRPQSVLQSMTGNVLGIQTAPHMLNAAFPLTAGSVNPCLSMPSCQMPLVGNTPRPPQPVPKPRRPDPGDQQAYEAWIEWRKANEPGYALECRLRQQRRAQRSMTDNAAPKAPPGQKSEASVST</sequence>
<comment type="caution">
    <text evidence="2">The sequence shown here is derived from an EMBL/GenBank/DDBJ whole genome shotgun (WGS) entry which is preliminary data.</text>
</comment>
<dbReference type="EMBL" id="PXOA01000770">
    <property type="protein sequence ID" value="RFU72804.1"/>
    <property type="molecule type" value="Genomic_DNA"/>
</dbReference>
<gene>
    <name evidence="2" type="ORF">TARUN_9450</name>
</gene>
<accession>A0A395NA55</accession>
<evidence type="ECO:0000256" key="1">
    <source>
        <dbReference type="SAM" id="MobiDB-lite"/>
    </source>
</evidence>
<proteinExistence type="predicted"/>
<reference evidence="2 3" key="1">
    <citation type="journal article" date="2018" name="PLoS Pathog.">
        <title>Evolution of structural diversity of trichothecenes, a family of toxins produced by plant pathogenic and entomopathogenic fungi.</title>
        <authorList>
            <person name="Proctor R.H."/>
            <person name="McCormick S.P."/>
            <person name="Kim H.S."/>
            <person name="Cardoza R.E."/>
            <person name="Stanley A.M."/>
            <person name="Lindo L."/>
            <person name="Kelly A."/>
            <person name="Brown D.W."/>
            <person name="Lee T."/>
            <person name="Vaughan M.M."/>
            <person name="Alexander N.J."/>
            <person name="Busman M."/>
            <person name="Gutierrez S."/>
        </authorList>
    </citation>
    <scope>NUCLEOTIDE SEQUENCE [LARGE SCALE GENOMIC DNA]</scope>
    <source>
        <strain evidence="2 3">IBT 40837</strain>
    </source>
</reference>
<name>A0A395NA55_TRIAR</name>
<organism evidence="2 3">
    <name type="scientific">Trichoderma arundinaceum</name>
    <dbReference type="NCBI Taxonomy" id="490622"/>
    <lineage>
        <taxon>Eukaryota</taxon>
        <taxon>Fungi</taxon>
        <taxon>Dikarya</taxon>
        <taxon>Ascomycota</taxon>
        <taxon>Pezizomycotina</taxon>
        <taxon>Sordariomycetes</taxon>
        <taxon>Hypocreomycetidae</taxon>
        <taxon>Hypocreales</taxon>
        <taxon>Hypocreaceae</taxon>
        <taxon>Trichoderma</taxon>
    </lineage>
</organism>
<dbReference type="AlphaFoldDB" id="A0A395NA55"/>
<feature type="compositionally biased region" description="Basic and acidic residues" evidence="1">
    <location>
        <begin position="270"/>
        <end position="281"/>
    </location>
</feature>
<dbReference type="OrthoDB" id="4755921at2759"/>
<protein>
    <submittedName>
        <fullName evidence="2">Uncharacterized protein</fullName>
    </submittedName>
</protein>